<evidence type="ECO:0000313" key="2">
    <source>
        <dbReference type="Proteomes" id="UP000075243"/>
    </source>
</evidence>
<dbReference type="Gramene" id="C.cajan_01528.t">
    <property type="protein sequence ID" value="C.cajan_01528.t.cds1"/>
    <property type="gene ID" value="C.cajan_01528"/>
</dbReference>
<protein>
    <submittedName>
        <fullName evidence="1">Uncharacterized protein</fullName>
    </submittedName>
</protein>
<reference evidence="1 2" key="1">
    <citation type="journal article" date="2012" name="Nat. Biotechnol.">
        <title>Draft genome sequence of pigeonpea (Cajanus cajan), an orphan legume crop of resource-poor farmers.</title>
        <authorList>
            <person name="Varshney R.K."/>
            <person name="Chen W."/>
            <person name="Li Y."/>
            <person name="Bharti A.K."/>
            <person name="Saxena R.K."/>
            <person name="Schlueter J.A."/>
            <person name="Donoghue M.T."/>
            <person name="Azam S."/>
            <person name="Fan G."/>
            <person name="Whaley A.M."/>
            <person name="Farmer A.D."/>
            <person name="Sheridan J."/>
            <person name="Iwata A."/>
            <person name="Tuteja R."/>
            <person name="Penmetsa R.V."/>
            <person name="Wu W."/>
            <person name="Upadhyaya H.D."/>
            <person name="Yang S.P."/>
            <person name="Shah T."/>
            <person name="Saxena K.B."/>
            <person name="Michael T."/>
            <person name="McCombie W.R."/>
            <person name="Yang B."/>
            <person name="Zhang G."/>
            <person name="Yang H."/>
            <person name="Wang J."/>
            <person name="Spillane C."/>
            <person name="Cook D.R."/>
            <person name="May G.D."/>
            <person name="Xu X."/>
            <person name="Jackson S.A."/>
        </authorList>
    </citation>
    <scope>NUCLEOTIDE SEQUENCE [LARGE SCALE GENOMIC DNA]</scope>
    <source>
        <strain evidence="2">cv. Asha</strain>
    </source>
</reference>
<proteinExistence type="predicted"/>
<accession>A0A151SKH7</accession>
<dbReference type="OMA" id="SMEDSQM"/>
<dbReference type="PANTHER" id="PTHR38925">
    <property type="entry name" value="PROTEIN, PUTATIVE-RELATED"/>
    <property type="match status" value="1"/>
</dbReference>
<name>A0A151SKH7_CAJCA</name>
<organism evidence="1 2">
    <name type="scientific">Cajanus cajan</name>
    <name type="common">Pigeon pea</name>
    <name type="synonym">Cajanus indicus</name>
    <dbReference type="NCBI Taxonomy" id="3821"/>
    <lineage>
        <taxon>Eukaryota</taxon>
        <taxon>Viridiplantae</taxon>
        <taxon>Streptophyta</taxon>
        <taxon>Embryophyta</taxon>
        <taxon>Tracheophyta</taxon>
        <taxon>Spermatophyta</taxon>
        <taxon>Magnoliopsida</taxon>
        <taxon>eudicotyledons</taxon>
        <taxon>Gunneridae</taxon>
        <taxon>Pentapetalae</taxon>
        <taxon>rosids</taxon>
        <taxon>fabids</taxon>
        <taxon>Fabales</taxon>
        <taxon>Fabaceae</taxon>
        <taxon>Papilionoideae</taxon>
        <taxon>50 kb inversion clade</taxon>
        <taxon>NPAAA clade</taxon>
        <taxon>indigoferoid/millettioid clade</taxon>
        <taxon>Phaseoleae</taxon>
        <taxon>Cajanus</taxon>
    </lineage>
</organism>
<gene>
    <name evidence="1" type="ORF">KK1_001566</name>
</gene>
<dbReference type="EMBL" id="CM003613">
    <property type="protein sequence ID" value="KYP55354.1"/>
    <property type="molecule type" value="Genomic_DNA"/>
</dbReference>
<dbReference type="AlphaFoldDB" id="A0A151SKH7"/>
<dbReference type="Proteomes" id="UP000075243">
    <property type="component" value="Chromosome 11"/>
</dbReference>
<evidence type="ECO:0000313" key="1">
    <source>
        <dbReference type="EMBL" id="KYP55354.1"/>
    </source>
</evidence>
<sequence>MGLHMVALAKLHLRPAAIGLACPLLLKLLMGFRIFRDDALHQSRLFLFQLGQIAFSSEAHLARMERALRLIWRTLTPAAPAPAPASSADNSQIVHSLHDLSMLSL</sequence>
<keyword evidence="2" id="KW-1185">Reference proteome</keyword>
<dbReference type="PANTHER" id="PTHR38925:SF1">
    <property type="entry name" value="PROTEIN, PUTATIVE-RELATED"/>
    <property type="match status" value="1"/>
</dbReference>